<keyword evidence="4" id="KW-1185">Reference proteome</keyword>
<dbReference type="EMBL" id="AAMO01000017">
    <property type="protein sequence ID" value="EAQ01184.1"/>
    <property type="molecule type" value="Genomic_DNA"/>
</dbReference>
<dbReference type="Gene3D" id="3.90.190.10">
    <property type="entry name" value="Protein tyrosine phosphatase superfamily"/>
    <property type="match status" value="1"/>
</dbReference>
<dbReference type="InterPro" id="IPR029021">
    <property type="entry name" value="Prot-tyrosine_phosphatase-like"/>
</dbReference>
<comment type="similarity">
    <text evidence="1">Belongs to the protein-tyrosine phosphatase family.</text>
</comment>
<comment type="caution">
    <text evidence="3">The sequence shown here is derived from an EMBL/GenBank/DDBJ whole genome shotgun (WGS) entry which is preliminary data.</text>
</comment>
<dbReference type="STRING" id="252305.OB2597_03809"/>
<dbReference type="InterPro" id="IPR000387">
    <property type="entry name" value="Tyr_Pase_dom"/>
</dbReference>
<name>A3U3U5_PSEBH</name>
<sequence length="212" mass="24865">MRNQRISRRLLDLTDRPAVERFVRWNDHGIFRELWTNLHEVAPGVWRSNHPNERRFTRYRDMGIRTILNLRGAEDNVTYRWEERLCAEHGIRLHAVRLDARRAPQVEPIQQVLAVLRQAERPLLFHCKSGADRAGLVSALYLLVIEGQPADIARKMLSRRFLHFRSSMTGVLDHFLESYARAHSRSGIGFEEWLVTEYDPAALQAEFDATRR</sequence>
<dbReference type="SUPFAM" id="SSF52799">
    <property type="entry name" value="(Phosphotyrosine protein) phosphatases II"/>
    <property type="match status" value="1"/>
</dbReference>
<evidence type="ECO:0000259" key="2">
    <source>
        <dbReference type="PROSITE" id="PS50056"/>
    </source>
</evidence>
<protein>
    <recommendedName>
        <fullName evidence="2">Tyrosine specific protein phosphatases domain-containing protein</fullName>
    </recommendedName>
</protein>
<evidence type="ECO:0000313" key="4">
    <source>
        <dbReference type="Proteomes" id="UP000004318"/>
    </source>
</evidence>
<dbReference type="Proteomes" id="UP000004318">
    <property type="component" value="Unassembled WGS sequence"/>
</dbReference>
<dbReference type="InterPro" id="IPR055214">
    <property type="entry name" value="PTP-NADK"/>
</dbReference>
<gene>
    <name evidence="3" type="ORF">OB2597_03809</name>
</gene>
<dbReference type="PANTHER" id="PTHR31126:SF72">
    <property type="entry name" value="DUAL SPECIFICITY PROTEIN PHOSPHATASE TPBA"/>
    <property type="match status" value="1"/>
</dbReference>
<dbReference type="eggNOG" id="COG2365">
    <property type="taxonomic scope" value="Bacteria"/>
</dbReference>
<feature type="domain" description="Tyrosine specific protein phosphatases" evidence="2">
    <location>
        <begin position="103"/>
        <end position="176"/>
    </location>
</feature>
<dbReference type="GO" id="GO:0016791">
    <property type="term" value="F:phosphatase activity"/>
    <property type="evidence" value="ECO:0007669"/>
    <property type="project" value="TreeGrafter"/>
</dbReference>
<evidence type="ECO:0000256" key="1">
    <source>
        <dbReference type="ARBA" id="ARBA00009580"/>
    </source>
</evidence>
<accession>A3U3U5</accession>
<reference evidence="3 4" key="1">
    <citation type="journal article" date="2010" name="J. Bacteriol.">
        <title>Genome sequences of Oceanicola granulosus HTCC2516(T) and Oceanicola batsensis HTCC2597(TDelta).</title>
        <authorList>
            <person name="Thrash J.C."/>
            <person name="Cho J.C."/>
            <person name="Vergin K.L."/>
            <person name="Giovannoni S.J."/>
        </authorList>
    </citation>
    <scope>NUCLEOTIDE SEQUENCE [LARGE SCALE GENOMIC DNA]</scope>
    <source>
        <strain evidence="4">ATCC BAA-863 / DSM 15984 / KCTC 12145 / HTCC2597</strain>
    </source>
</reference>
<evidence type="ECO:0000313" key="3">
    <source>
        <dbReference type="EMBL" id="EAQ01184.1"/>
    </source>
</evidence>
<dbReference type="PANTHER" id="PTHR31126">
    <property type="entry name" value="TYROSINE-PROTEIN PHOSPHATASE"/>
    <property type="match status" value="1"/>
</dbReference>
<dbReference type="Pfam" id="PF22741">
    <property type="entry name" value="PTP-NADK"/>
    <property type="match status" value="1"/>
</dbReference>
<proteinExistence type="inferred from homology"/>
<dbReference type="AlphaFoldDB" id="A3U3U5"/>
<organism evidence="3 4">
    <name type="scientific">Pseudooceanicola batsensis (strain ATCC BAA-863 / DSM 15984 / KCTC 12145 / HTCC2597)</name>
    <name type="common">Oceanicola batsensis</name>
    <dbReference type="NCBI Taxonomy" id="252305"/>
    <lineage>
        <taxon>Bacteria</taxon>
        <taxon>Pseudomonadati</taxon>
        <taxon>Pseudomonadota</taxon>
        <taxon>Alphaproteobacteria</taxon>
        <taxon>Rhodobacterales</taxon>
        <taxon>Paracoccaceae</taxon>
        <taxon>Pseudooceanicola</taxon>
    </lineage>
</organism>
<dbReference type="PROSITE" id="PS50056">
    <property type="entry name" value="TYR_PHOSPHATASE_2"/>
    <property type="match status" value="1"/>
</dbReference>
<dbReference type="HOGENOM" id="CLU_086339_0_0_5"/>